<evidence type="ECO:0000256" key="1">
    <source>
        <dbReference type="SAM" id="Phobius"/>
    </source>
</evidence>
<keyword evidence="3" id="KW-1185">Reference proteome</keyword>
<name>A0A5D0IKM0_9FLAO</name>
<comment type="caution">
    <text evidence="2">The sequence shown here is derived from an EMBL/GenBank/DDBJ whole genome shotgun (WGS) entry which is preliminary data.</text>
</comment>
<accession>A0A5D0IKM0</accession>
<dbReference type="EMBL" id="VSDQ01000409">
    <property type="protein sequence ID" value="TYA84335.1"/>
    <property type="molecule type" value="Genomic_DNA"/>
</dbReference>
<reference evidence="2 3" key="1">
    <citation type="submission" date="2019-08" db="EMBL/GenBank/DDBJ databases">
        <title>Seonamhaeicola sediminis sp. nov., isolated from marine sediment.</title>
        <authorList>
            <person name="Cao W.R."/>
        </authorList>
    </citation>
    <scope>NUCLEOTIDE SEQUENCE [LARGE SCALE GENOMIC DNA]</scope>
    <source>
        <strain evidence="2 3">B011</strain>
    </source>
</reference>
<dbReference type="Proteomes" id="UP000323930">
    <property type="component" value="Unassembled WGS sequence"/>
</dbReference>
<evidence type="ECO:0000313" key="3">
    <source>
        <dbReference type="Proteomes" id="UP000323930"/>
    </source>
</evidence>
<dbReference type="SUPFAM" id="SSF48452">
    <property type="entry name" value="TPR-like"/>
    <property type="match status" value="2"/>
</dbReference>
<protein>
    <submittedName>
        <fullName evidence="2">Uncharacterized protein</fullName>
    </submittedName>
</protein>
<sequence>MELNKQHFREMGNSQIIEDDSFQNLDENLEDDKFRAKFINKLMDNADREENSGSYTKAYDYLWEALLIAEKYNDTKFLVRCHYELGLLYLVFNKEEDAVGHMQQALNLKKELHKLNIVPERELIRSYLGLAASYTRSRKFEKTNKYLDSCLVIAKRNNVKPYYILAEKANIAILQGKLEQAEGYLNQINPHFIDSGHNFEVIVLWFNGNLRFKKGELNEAVGYYTACLDAIKKYNAHNDIKPEALDKLAKIYSEKGMTKEAYSVLLESKKLNDSLFSAKNNGNLLDVKNKYREVVQQKNEAMAKQQKLLEQRKEQNFRLKIYLACIVLVIISGALLIRSWYQRKKFIDHQQKAEMKSKLEKEKQAEVIVVQNKEITSYTLQLIDKERIIDELLDELKKYLDENKFRRTLNATKDINKNLWNEFNERFTKVNSEFYKKLQKSYPSLSTTELKHCALIKLSFNGSEMAQLLNISVPSVHIARHRLRKKFGLKRGDNLAKFISEI</sequence>
<keyword evidence="1" id="KW-0812">Transmembrane</keyword>
<dbReference type="GO" id="GO:0003677">
    <property type="term" value="F:DNA binding"/>
    <property type="evidence" value="ECO:0007669"/>
    <property type="project" value="InterPro"/>
</dbReference>
<feature type="transmembrane region" description="Helical" evidence="1">
    <location>
        <begin position="321"/>
        <end position="341"/>
    </location>
</feature>
<dbReference type="Gene3D" id="1.25.40.10">
    <property type="entry name" value="Tetratricopeptide repeat domain"/>
    <property type="match status" value="2"/>
</dbReference>
<dbReference type="GO" id="GO:0006355">
    <property type="term" value="P:regulation of DNA-templated transcription"/>
    <property type="evidence" value="ECO:0007669"/>
    <property type="project" value="InterPro"/>
</dbReference>
<organism evidence="2 3">
    <name type="scientific">Seonamhaeicola marinus</name>
    <dbReference type="NCBI Taxonomy" id="1912246"/>
    <lineage>
        <taxon>Bacteria</taxon>
        <taxon>Pseudomonadati</taxon>
        <taxon>Bacteroidota</taxon>
        <taxon>Flavobacteriia</taxon>
        <taxon>Flavobacteriales</taxon>
        <taxon>Flavobacteriaceae</taxon>
    </lineage>
</organism>
<proteinExistence type="predicted"/>
<dbReference type="SMART" id="SM00028">
    <property type="entry name" value="TPR"/>
    <property type="match status" value="5"/>
</dbReference>
<dbReference type="InterPro" id="IPR019734">
    <property type="entry name" value="TPR_rpt"/>
</dbReference>
<dbReference type="InterPro" id="IPR011990">
    <property type="entry name" value="TPR-like_helical_dom_sf"/>
</dbReference>
<keyword evidence="1" id="KW-1133">Transmembrane helix</keyword>
<dbReference type="InterPro" id="IPR016032">
    <property type="entry name" value="Sig_transdc_resp-reg_C-effctor"/>
</dbReference>
<dbReference type="SUPFAM" id="SSF46894">
    <property type="entry name" value="C-terminal effector domain of the bipartite response regulators"/>
    <property type="match status" value="1"/>
</dbReference>
<keyword evidence="1" id="KW-0472">Membrane</keyword>
<dbReference type="AlphaFoldDB" id="A0A5D0IKM0"/>
<evidence type="ECO:0000313" key="2">
    <source>
        <dbReference type="EMBL" id="TYA84335.1"/>
    </source>
</evidence>
<gene>
    <name evidence="2" type="ORF">FUA24_06725</name>
</gene>